<keyword evidence="1" id="KW-0472">Membrane</keyword>
<name>A0A9D7SG66_9BACT</name>
<protein>
    <submittedName>
        <fullName evidence="2">Uncharacterized protein</fullName>
    </submittedName>
</protein>
<keyword evidence="1" id="KW-0812">Transmembrane</keyword>
<organism evidence="2 3">
    <name type="scientific">Candidatus Geothrix skivensis</name>
    <dbReference type="NCBI Taxonomy" id="2954439"/>
    <lineage>
        <taxon>Bacteria</taxon>
        <taxon>Pseudomonadati</taxon>
        <taxon>Acidobacteriota</taxon>
        <taxon>Holophagae</taxon>
        <taxon>Holophagales</taxon>
        <taxon>Holophagaceae</taxon>
        <taxon>Geothrix</taxon>
    </lineage>
</organism>
<evidence type="ECO:0000256" key="1">
    <source>
        <dbReference type="SAM" id="Phobius"/>
    </source>
</evidence>
<feature type="transmembrane region" description="Helical" evidence="1">
    <location>
        <begin position="12"/>
        <end position="30"/>
    </location>
</feature>
<evidence type="ECO:0000313" key="2">
    <source>
        <dbReference type="EMBL" id="MBK9795416.1"/>
    </source>
</evidence>
<sequence length="167" mass="18500">MRPTFLGLAKTRPWTVVFLALWLGLGLWGLDRLSVHRSLQGQAEVRPIQWTLTTSRLLHPREELTFGGADLLRAEVERSSGLHPFAATTRLILHTREGRFWLSASTGSGFRDQERLAAELNAFLRAPAGGTLRIPGDYPSVFFIAAGMFTIISLLLLGGVVLVGRRH</sequence>
<dbReference type="AlphaFoldDB" id="A0A9D7SG66"/>
<proteinExistence type="predicted"/>
<dbReference type="EMBL" id="JADKIO010000005">
    <property type="protein sequence ID" value="MBK9795416.1"/>
    <property type="molecule type" value="Genomic_DNA"/>
</dbReference>
<gene>
    <name evidence="2" type="ORF">IPP58_02765</name>
</gene>
<evidence type="ECO:0000313" key="3">
    <source>
        <dbReference type="Proteomes" id="UP000886657"/>
    </source>
</evidence>
<comment type="caution">
    <text evidence="2">The sequence shown here is derived from an EMBL/GenBank/DDBJ whole genome shotgun (WGS) entry which is preliminary data.</text>
</comment>
<accession>A0A9D7SG66</accession>
<reference evidence="2" key="1">
    <citation type="submission" date="2020-10" db="EMBL/GenBank/DDBJ databases">
        <title>Connecting structure to function with the recovery of over 1000 high-quality activated sludge metagenome-assembled genomes encoding full-length rRNA genes using long-read sequencing.</title>
        <authorList>
            <person name="Singleton C.M."/>
            <person name="Petriglieri F."/>
            <person name="Kristensen J.M."/>
            <person name="Kirkegaard R.H."/>
            <person name="Michaelsen T.Y."/>
            <person name="Andersen M.H."/>
            <person name="Karst S.M."/>
            <person name="Dueholm M.S."/>
            <person name="Nielsen P.H."/>
            <person name="Albertsen M."/>
        </authorList>
    </citation>
    <scope>NUCLEOTIDE SEQUENCE</scope>
    <source>
        <strain evidence="2">Skiv_18-Q3-R9-52_MAXAC.067</strain>
    </source>
</reference>
<dbReference type="Proteomes" id="UP000886657">
    <property type="component" value="Unassembled WGS sequence"/>
</dbReference>
<keyword evidence="1" id="KW-1133">Transmembrane helix</keyword>
<feature type="transmembrane region" description="Helical" evidence="1">
    <location>
        <begin position="141"/>
        <end position="163"/>
    </location>
</feature>